<dbReference type="EMBL" id="JACHOB010000001">
    <property type="protein sequence ID" value="MBB4657835.1"/>
    <property type="molecule type" value="Genomic_DNA"/>
</dbReference>
<gene>
    <name evidence="1" type="ORF">GGQ59_000335</name>
</gene>
<evidence type="ECO:0000313" key="2">
    <source>
        <dbReference type="Proteomes" id="UP000563524"/>
    </source>
</evidence>
<name>A0A840I0G7_9PROT</name>
<organism evidence="1 2">
    <name type="scientific">Parvularcula dongshanensis</name>
    <dbReference type="NCBI Taxonomy" id="1173995"/>
    <lineage>
        <taxon>Bacteria</taxon>
        <taxon>Pseudomonadati</taxon>
        <taxon>Pseudomonadota</taxon>
        <taxon>Alphaproteobacteria</taxon>
        <taxon>Parvularculales</taxon>
        <taxon>Parvularculaceae</taxon>
        <taxon>Parvularcula</taxon>
    </lineage>
</organism>
<proteinExistence type="predicted"/>
<dbReference type="RefSeq" id="WP_183815240.1">
    <property type="nucleotide sequence ID" value="NZ_JACHOB010000001.1"/>
</dbReference>
<comment type="caution">
    <text evidence="1">The sequence shown here is derived from an EMBL/GenBank/DDBJ whole genome shotgun (WGS) entry which is preliminary data.</text>
</comment>
<dbReference type="AlphaFoldDB" id="A0A840I0G7"/>
<evidence type="ECO:0000313" key="1">
    <source>
        <dbReference type="EMBL" id="MBB4657835.1"/>
    </source>
</evidence>
<accession>A0A840I0G7</accession>
<protein>
    <submittedName>
        <fullName evidence="1">Uncharacterized protein</fullName>
    </submittedName>
</protein>
<sequence length="150" mass="15552">MGAGAWRTASIPLASASAGLVIAPWQNGGSAVLMVSADFVLAGSLSYAIVARPTEEAKRGSLDLVFGDMSDPGRRTMIYAVPHVFALILLSKGEAGEEVLIAACATYVAALGLPKPGFLVDHVGFATMIYASCYLVCLPRRRPRPAGAAS</sequence>
<dbReference type="Proteomes" id="UP000563524">
    <property type="component" value="Unassembled WGS sequence"/>
</dbReference>
<keyword evidence="2" id="KW-1185">Reference proteome</keyword>
<reference evidence="1 2" key="1">
    <citation type="submission" date="2020-08" db="EMBL/GenBank/DDBJ databases">
        <title>Genomic Encyclopedia of Type Strains, Phase IV (KMG-IV): sequencing the most valuable type-strain genomes for metagenomic binning, comparative biology and taxonomic classification.</title>
        <authorList>
            <person name="Goeker M."/>
        </authorList>
    </citation>
    <scope>NUCLEOTIDE SEQUENCE [LARGE SCALE GENOMIC DNA]</scope>
    <source>
        <strain evidence="1 2">DSM 102850</strain>
    </source>
</reference>